<evidence type="ECO:0000313" key="4">
    <source>
        <dbReference type="Proteomes" id="UP000284657"/>
    </source>
</evidence>
<accession>A0A3F2S1M1</accession>
<dbReference type="Proteomes" id="UP000277300">
    <property type="component" value="Unassembled WGS sequence"/>
</dbReference>
<dbReference type="Proteomes" id="UP000284657">
    <property type="component" value="Unassembled WGS sequence"/>
</dbReference>
<gene>
    <name evidence="2" type="ORF">BBJ29_001446</name>
    <name evidence="1" type="ORF">BBP00_00001263</name>
</gene>
<proteinExistence type="predicted"/>
<organism evidence="1 3">
    <name type="scientific">Phytophthora kernoviae</name>
    <dbReference type="NCBI Taxonomy" id="325452"/>
    <lineage>
        <taxon>Eukaryota</taxon>
        <taxon>Sar</taxon>
        <taxon>Stramenopiles</taxon>
        <taxon>Oomycota</taxon>
        <taxon>Peronosporomycetes</taxon>
        <taxon>Peronosporales</taxon>
        <taxon>Peronosporaceae</taxon>
        <taxon>Phytophthora</taxon>
    </lineage>
</organism>
<dbReference type="EMBL" id="MBAD02000322">
    <property type="protein sequence ID" value="RLN69831.1"/>
    <property type="molecule type" value="Genomic_DNA"/>
</dbReference>
<name>A0A3F2S1M1_9STRA</name>
<comment type="caution">
    <text evidence="1">The sequence shown here is derived from an EMBL/GenBank/DDBJ whole genome shotgun (WGS) entry which is preliminary data.</text>
</comment>
<protein>
    <submittedName>
        <fullName evidence="1">Uncharacterized protein</fullName>
    </submittedName>
</protein>
<evidence type="ECO:0000313" key="2">
    <source>
        <dbReference type="EMBL" id="RLN69831.1"/>
    </source>
</evidence>
<dbReference type="EMBL" id="MBDO02000017">
    <property type="protein sequence ID" value="RLN68001.1"/>
    <property type="molecule type" value="Genomic_DNA"/>
</dbReference>
<evidence type="ECO:0000313" key="1">
    <source>
        <dbReference type="EMBL" id="RLN68001.1"/>
    </source>
</evidence>
<evidence type="ECO:0000313" key="3">
    <source>
        <dbReference type="Proteomes" id="UP000277300"/>
    </source>
</evidence>
<sequence>MGAGPSLGKFLKSMDDEDLTSLVEGAYRLEPQRMEKVFALAKLRYYEETGQQPPREVDAVDAAALSMSAALLPPPPSVSPPVAAPMLTDMMPTSTASTNTVQQMNTTAPSMDVMTDATDDPVLNGVKDPMNAIWTFEGHRLRELQPADKNPHNLQQQALQEQAFVHADALKNTEVGGTMSTGGARELDADGHAVLYGSCGRDKRYARCSVCYFRGLRCNTSHYCACCQRPVCIRPRKYPGEEHPKICWNVLHMDKDMIQRVEKKKKRKLQALTAAATASATGSRVSRIKTVEHSGAEHNDRPDESLAGVDIQRAPSIPTVVADVSGAVDL</sequence>
<dbReference type="AlphaFoldDB" id="A0A3F2S1M1"/>
<reference evidence="3 4" key="1">
    <citation type="submission" date="2018-07" db="EMBL/GenBank/DDBJ databases">
        <title>Genome sequencing of oomycete isolates from Chile give support for New Zealand origin for Phytophthora kernoviae and make available the first Nothophytophthora sp. genome.</title>
        <authorList>
            <person name="Studholme D.J."/>
            <person name="Sanfuentes E."/>
            <person name="Panda P."/>
            <person name="Hill R."/>
            <person name="Sambles C."/>
            <person name="Grant M."/>
            <person name="Williams N.M."/>
            <person name="Mcdougal R.L."/>
        </authorList>
    </citation>
    <scope>NUCLEOTIDE SEQUENCE [LARGE SCALE GENOMIC DNA]</scope>
    <source>
        <strain evidence="1">Chile6</strain>
        <strain evidence="2">Chile7</strain>
    </source>
</reference>
<dbReference type="OrthoDB" id="166190at2759"/>